<dbReference type="GO" id="GO:0046872">
    <property type="term" value="F:metal ion binding"/>
    <property type="evidence" value="ECO:0007669"/>
    <property type="project" value="UniProtKB-UniRule"/>
</dbReference>
<evidence type="ECO:0000256" key="2">
    <source>
        <dbReference type="ARBA" id="ARBA00008343"/>
    </source>
</evidence>
<dbReference type="GO" id="GO:0006285">
    <property type="term" value="P:base-excision repair, AP site formation"/>
    <property type="evidence" value="ECO:0007669"/>
    <property type="project" value="UniProtKB-ARBA"/>
</dbReference>
<evidence type="ECO:0000256" key="1">
    <source>
        <dbReference type="ARBA" id="ARBA00000843"/>
    </source>
</evidence>
<proteinExistence type="inferred from homology"/>
<dbReference type="InterPro" id="IPR044298">
    <property type="entry name" value="MIG/MutY"/>
</dbReference>
<dbReference type="InterPro" id="IPR003265">
    <property type="entry name" value="HhH-GPD_domain"/>
</dbReference>
<keyword evidence="9 13" id="KW-0408">Iron</keyword>
<evidence type="ECO:0000256" key="12">
    <source>
        <dbReference type="ARBA" id="ARBA00023295"/>
    </source>
</evidence>
<comment type="catalytic activity">
    <reaction evidence="1 13">
        <text>Hydrolyzes free adenine bases from 7,8-dihydro-8-oxoguanine:adenine mismatched double-stranded DNA, leaving an apurinic site.</text>
        <dbReference type="EC" id="3.2.2.31"/>
    </reaction>
</comment>
<dbReference type="GO" id="GO:0051539">
    <property type="term" value="F:4 iron, 4 sulfur cluster binding"/>
    <property type="evidence" value="ECO:0007669"/>
    <property type="project" value="UniProtKB-UniRule"/>
</dbReference>
<keyword evidence="5" id="KW-0004">4Fe-4S</keyword>
<dbReference type="InterPro" id="IPR015797">
    <property type="entry name" value="NUDIX_hydrolase-like_dom_sf"/>
</dbReference>
<dbReference type="FunFam" id="1.10.340.30:FF:000002">
    <property type="entry name" value="Adenine DNA glycosylase"/>
    <property type="match status" value="1"/>
</dbReference>
<evidence type="ECO:0000256" key="10">
    <source>
        <dbReference type="ARBA" id="ARBA00023014"/>
    </source>
</evidence>
<dbReference type="Gene3D" id="3.90.79.10">
    <property type="entry name" value="Nucleoside Triphosphate Pyrophosphohydrolase"/>
    <property type="match status" value="1"/>
</dbReference>
<dbReference type="InterPro" id="IPR003651">
    <property type="entry name" value="Endonuclease3_FeS-loop_motif"/>
</dbReference>
<dbReference type="InterPro" id="IPR023170">
    <property type="entry name" value="HhH_base_excis_C"/>
</dbReference>
<evidence type="ECO:0000256" key="4">
    <source>
        <dbReference type="ARBA" id="ARBA00022023"/>
    </source>
</evidence>
<dbReference type="Gene3D" id="1.10.1670.10">
    <property type="entry name" value="Helix-hairpin-Helix base-excision DNA repair enzymes (C-terminal)"/>
    <property type="match status" value="1"/>
</dbReference>
<dbReference type="GO" id="GO:0006298">
    <property type="term" value="P:mismatch repair"/>
    <property type="evidence" value="ECO:0007669"/>
    <property type="project" value="TreeGrafter"/>
</dbReference>
<dbReference type="Pfam" id="PF14815">
    <property type="entry name" value="NUDIX_4"/>
    <property type="match status" value="1"/>
</dbReference>
<evidence type="ECO:0000256" key="13">
    <source>
        <dbReference type="RuleBase" id="RU365096"/>
    </source>
</evidence>
<comment type="caution">
    <text evidence="16">The sequence shown here is derived from an EMBL/GenBank/DDBJ whole genome shotgun (WGS) entry which is preliminary data.</text>
</comment>
<dbReference type="Proteomes" id="UP001172155">
    <property type="component" value="Unassembled WGS sequence"/>
</dbReference>
<organism evidence="16 17">
    <name type="scientific">Schizothecium vesticola</name>
    <dbReference type="NCBI Taxonomy" id="314040"/>
    <lineage>
        <taxon>Eukaryota</taxon>
        <taxon>Fungi</taxon>
        <taxon>Dikarya</taxon>
        <taxon>Ascomycota</taxon>
        <taxon>Pezizomycotina</taxon>
        <taxon>Sordariomycetes</taxon>
        <taxon>Sordariomycetidae</taxon>
        <taxon>Sordariales</taxon>
        <taxon>Schizotheciaceae</taxon>
        <taxon>Schizothecium</taxon>
    </lineage>
</organism>
<dbReference type="Gene3D" id="1.10.340.30">
    <property type="entry name" value="Hypothetical protein, domain 2"/>
    <property type="match status" value="1"/>
</dbReference>
<dbReference type="GO" id="GO:0005634">
    <property type="term" value="C:nucleus"/>
    <property type="evidence" value="ECO:0007669"/>
    <property type="project" value="TreeGrafter"/>
</dbReference>
<dbReference type="AlphaFoldDB" id="A0AA40F436"/>
<dbReference type="SUPFAM" id="SSF48150">
    <property type="entry name" value="DNA-glycosylase"/>
    <property type="match status" value="1"/>
</dbReference>
<dbReference type="CDD" id="cd03431">
    <property type="entry name" value="NUDIX_DNA_Glycosylase_C-MutY"/>
    <property type="match status" value="1"/>
</dbReference>
<evidence type="ECO:0000256" key="7">
    <source>
        <dbReference type="ARBA" id="ARBA00022763"/>
    </source>
</evidence>
<evidence type="ECO:0000256" key="5">
    <source>
        <dbReference type="ARBA" id="ARBA00022485"/>
    </source>
</evidence>
<accession>A0AA40F436</accession>
<dbReference type="Pfam" id="PF00633">
    <property type="entry name" value="HHH"/>
    <property type="match status" value="1"/>
</dbReference>
<comment type="similarity">
    <text evidence="2 13">Belongs to the Nth/MutY family.</text>
</comment>
<comment type="cofactor">
    <cofactor evidence="13">
        <name>[4Fe-4S] cluster</name>
        <dbReference type="ChEBI" id="CHEBI:49883"/>
    </cofactor>
    <text evidence="13">Binds 1 [4Fe-4S] cluster.</text>
</comment>
<evidence type="ECO:0000256" key="8">
    <source>
        <dbReference type="ARBA" id="ARBA00022801"/>
    </source>
</evidence>
<dbReference type="SUPFAM" id="SSF55811">
    <property type="entry name" value="Nudix"/>
    <property type="match status" value="1"/>
</dbReference>
<gene>
    <name evidence="16" type="ORF">B0T18DRAFT_480166</name>
</gene>
<dbReference type="PANTHER" id="PTHR42944">
    <property type="entry name" value="ADENINE DNA GLYCOSYLASE"/>
    <property type="match status" value="1"/>
</dbReference>
<evidence type="ECO:0000256" key="14">
    <source>
        <dbReference type="SAM" id="MobiDB-lite"/>
    </source>
</evidence>
<dbReference type="EC" id="3.2.2.31" evidence="3 13"/>
<dbReference type="GO" id="GO:0034039">
    <property type="term" value="F:8-oxo-7,8-dihydroguanine DNA N-glycosylase activity"/>
    <property type="evidence" value="ECO:0007669"/>
    <property type="project" value="TreeGrafter"/>
</dbReference>
<keyword evidence="17" id="KW-1185">Reference proteome</keyword>
<evidence type="ECO:0000259" key="15">
    <source>
        <dbReference type="SMART" id="SM00478"/>
    </source>
</evidence>
<dbReference type="GO" id="GO:0000701">
    <property type="term" value="F:purine-specific mismatch base pair DNA N-glycosylase activity"/>
    <property type="evidence" value="ECO:0007669"/>
    <property type="project" value="UniProtKB-EC"/>
</dbReference>
<dbReference type="PANTHER" id="PTHR42944:SF1">
    <property type="entry name" value="ADENINE DNA GLYCOSYLASE"/>
    <property type="match status" value="1"/>
</dbReference>
<dbReference type="InterPro" id="IPR011257">
    <property type="entry name" value="DNA_glycosylase"/>
</dbReference>
<keyword evidence="12 13" id="KW-0326">Glycosidase</keyword>
<keyword evidence="7 13" id="KW-0227">DNA damage</keyword>
<dbReference type="Pfam" id="PF00730">
    <property type="entry name" value="HhH-GPD"/>
    <property type="match status" value="1"/>
</dbReference>
<evidence type="ECO:0000256" key="6">
    <source>
        <dbReference type="ARBA" id="ARBA00022723"/>
    </source>
</evidence>
<evidence type="ECO:0000313" key="16">
    <source>
        <dbReference type="EMBL" id="KAK0750607.1"/>
    </source>
</evidence>
<keyword evidence="10" id="KW-0411">Iron-sulfur</keyword>
<dbReference type="SMART" id="SM00478">
    <property type="entry name" value="ENDO3c"/>
    <property type="match status" value="1"/>
</dbReference>
<feature type="domain" description="HhH-GPD" evidence="15">
    <location>
        <begin position="119"/>
        <end position="264"/>
    </location>
</feature>
<dbReference type="GO" id="GO:0035485">
    <property type="term" value="F:adenine/guanine mispair binding"/>
    <property type="evidence" value="ECO:0007669"/>
    <property type="project" value="TreeGrafter"/>
</dbReference>
<name>A0AA40F436_9PEZI</name>
<dbReference type="CDD" id="cd00056">
    <property type="entry name" value="ENDO3c"/>
    <property type="match status" value="1"/>
</dbReference>
<feature type="compositionally biased region" description="Pro residues" evidence="14">
    <location>
        <begin position="51"/>
        <end position="61"/>
    </location>
</feature>
<dbReference type="GO" id="GO:0032357">
    <property type="term" value="F:oxidized purine DNA binding"/>
    <property type="evidence" value="ECO:0007669"/>
    <property type="project" value="TreeGrafter"/>
</dbReference>
<evidence type="ECO:0000256" key="9">
    <source>
        <dbReference type="ARBA" id="ARBA00023004"/>
    </source>
</evidence>
<feature type="region of interest" description="Disordered" evidence="14">
    <location>
        <begin position="24"/>
        <end position="65"/>
    </location>
</feature>
<dbReference type="EMBL" id="JAUKUD010000003">
    <property type="protein sequence ID" value="KAK0750607.1"/>
    <property type="molecule type" value="Genomic_DNA"/>
</dbReference>
<comment type="function">
    <text evidence="13">Adenine glycosylase active on G-A mispairs.</text>
</comment>
<dbReference type="InterPro" id="IPR029119">
    <property type="entry name" value="MutY_C"/>
</dbReference>
<evidence type="ECO:0000313" key="17">
    <source>
        <dbReference type="Proteomes" id="UP001172155"/>
    </source>
</evidence>
<dbReference type="InterPro" id="IPR000445">
    <property type="entry name" value="HhH_motif"/>
</dbReference>
<keyword evidence="8" id="KW-0378">Hydrolase</keyword>
<evidence type="ECO:0000256" key="3">
    <source>
        <dbReference type="ARBA" id="ARBA00012045"/>
    </source>
</evidence>
<dbReference type="SMART" id="SM00525">
    <property type="entry name" value="FES"/>
    <property type="match status" value="1"/>
</dbReference>
<evidence type="ECO:0000256" key="11">
    <source>
        <dbReference type="ARBA" id="ARBA00023204"/>
    </source>
</evidence>
<sequence>MLRKSRALLSSPVFPLRLLRLRLPAPNKTPKTNAKTPPLPPNHHHHHHHPPNPPPPPPPTYHTPLLLTSPSTRASLLTWFTTASATRSMPWRRPFLPPLTTPPALLAQRAYEVYISEIMLQQTRVATVIAYWTAWMARFPTLQALADAEEDDVLAMWRGLGYYSRARRVHAAAKMCREGGLPDSVEGLMAVPGVGRYTAGAVAAIVFGRGEAMVDGNVVRVLSRQMGGVGGGGGLVTAVVEDGGEERGERAGLWGQALMELGSTVCTPKPNCGGCPIRGTCRAYEEGERLARGEGLGDVEDCGVCVSFDGEEVVVTAKGKGVSPFFADAAGEEARRMEIIANHARKFPLRKPKKKVREEETLVCAVRRASDGAYLIHRRPEKGMLAGLWELPSLILPSTNDSKAEARKVEAMNYVAGVVGGAGGKAVKGKRKRDSPSPRHVADLGSVPWLFSHLKLTMHVQLFEVDSGVEADTEPGDDQSRWASAVEVEQQSMGTGMRKCWALVQEHV</sequence>
<reference evidence="16" key="1">
    <citation type="submission" date="2023-06" db="EMBL/GenBank/DDBJ databases">
        <title>Genome-scale phylogeny and comparative genomics of the fungal order Sordariales.</title>
        <authorList>
            <consortium name="Lawrence Berkeley National Laboratory"/>
            <person name="Hensen N."/>
            <person name="Bonometti L."/>
            <person name="Westerberg I."/>
            <person name="Brannstrom I.O."/>
            <person name="Guillou S."/>
            <person name="Cros-Aarteil S."/>
            <person name="Calhoun S."/>
            <person name="Haridas S."/>
            <person name="Kuo A."/>
            <person name="Mondo S."/>
            <person name="Pangilinan J."/>
            <person name="Riley R."/>
            <person name="LaButti K."/>
            <person name="Andreopoulos B."/>
            <person name="Lipzen A."/>
            <person name="Chen C."/>
            <person name="Yanf M."/>
            <person name="Daum C."/>
            <person name="Ng V."/>
            <person name="Clum A."/>
            <person name="Steindorff A."/>
            <person name="Ohm R."/>
            <person name="Martin F."/>
            <person name="Silar P."/>
            <person name="Natvig D."/>
            <person name="Lalanne C."/>
            <person name="Gautier V."/>
            <person name="Ament-velasquez S.L."/>
            <person name="Kruys A."/>
            <person name="Hutchinson M.I."/>
            <person name="Powell A.J."/>
            <person name="Barry K."/>
            <person name="Miller A.N."/>
            <person name="Grigoriev I.V."/>
            <person name="Debuchy R."/>
            <person name="Gladieux P."/>
            <person name="Thoren M.H."/>
            <person name="Johannesson H."/>
        </authorList>
    </citation>
    <scope>NUCLEOTIDE SEQUENCE</scope>
    <source>
        <strain evidence="16">SMH3187-1</strain>
    </source>
</reference>
<keyword evidence="11" id="KW-0234">DNA repair</keyword>
<keyword evidence="6" id="KW-0479">Metal-binding</keyword>
<protein>
    <recommendedName>
        <fullName evidence="4 13">Adenine DNA glycosylase</fullName>
        <ecNumber evidence="3 13">3.2.2.31</ecNumber>
    </recommendedName>
</protein>